<dbReference type="OrthoDB" id="342900at2759"/>
<keyword evidence="1" id="KW-0812">Transmembrane</keyword>
<evidence type="ECO:0000313" key="3">
    <source>
        <dbReference type="Proteomes" id="UP000281553"/>
    </source>
</evidence>
<dbReference type="Proteomes" id="UP000281553">
    <property type="component" value="Unassembled WGS sequence"/>
</dbReference>
<protein>
    <submittedName>
        <fullName evidence="2">Uncharacterized protein</fullName>
    </submittedName>
</protein>
<organism evidence="2 3">
    <name type="scientific">Dibothriocephalus latus</name>
    <name type="common">Fish tapeworm</name>
    <name type="synonym">Diphyllobothrium latum</name>
    <dbReference type="NCBI Taxonomy" id="60516"/>
    <lineage>
        <taxon>Eukaryota</taxon>
        <taxon>Metazoa</taxon>
        <taxon>Spiralia</taxon>
        <taxon>Lophotrochozoa</taxon>
        <taxon>Platyhelminthes</taxon>
        <taxon>Cestoda</taxon>
        <taxon>Eucestoda</taxon>
        <taxon>Diphyllobothriidea</taxon>
        <taxon>Diphyllobothriidae</taxon>
        <taxon>Dibothriocephalus</taxon>
    </lineage>
</organism>
<dbReference type="AlphaFoldDB" id="A0A3P7N093"/>
<dbReference type="EMBL" id="UYRU01074108">
    <property type="protein sequence ID" value="VDN24241.1"/>
    <property type="molecule type" value="Genomic_DNA"/>
</dbReference>
<keyword evidence="1" id="KW-0472">Membrane</keyword>
<evidence type="ECO:0000313" key="2">
    <source>
        <dbReference type="EMBL" id="VDN24241.1"/>
    </source>
</evidence>
<name>A0A3P7N093_DIBLA</name>
<accession>A0A3P7N093</accession>
<reference evidence="2 3" key="1">
    <citation type="submission" date="2018-11" db="EMBL/GenBank/DDBJ databases">
        <authorList>
            <consortium name="Pathogen Informatics"/>
        </authorList>
    </citation>
    <scope>NUCLEOTIDE SEQUENCE [LARGE SCALE GENOMIC DNA]</scope>
</reference>
<feature type="transmembrane region" description="Helical" evidence="1">
    <location>
        <begin position="115"/>
        <end position="137"/>
    </location>
</feature>
<gene>
    <name evidence="2" type="ORF">DILT_LOCUS14397</name>
</gene>
<proteinExistence type="predicted"/>
<keyword evidence="1" id="KW-1133">Transmembrane helix</keyword>
<evidence type="ECO:0000256" key="1">
    <source>
        <dbReference type="SAM" id="Phobius"/>
    </source>
</evidence>
<keyword evidence="3" id="KW-1185">Reference proteome</keyword>
<sequence>MGLKRSDLVAKLGDCLFASRLFAGSLLLPLLLEKAGSQWSEGRSDALNLLADSLNGFQGAAEVYSDFSLKPPSTTVASPLPFAHVSSYLFAFCNLIRELTVQLDPSERGCDATRLLAIVHGLTCAYVSQVTILPILVLPN</sequence>